<protein>
    <submittedName>
        <fullName evidence="1">Uncharacterized protein</fullName>
    </submittedName>
</protein>
<keyword evidence="2" id="KW-1185">Reference proteome</keyword>
<organism evidence="1 2">
    <name type="scientific">Smallanthus sonchifolius</name>
    <dbReference type="NCBI Taxonomy" id="185202"/>
    <lineage>
        <taxon>Eukaryota</taxon>
        <taxon>Viridiplantae</taxon>
        <taxon>Streptophyta</taxon>
        <taxon>Embryophyta</taxon>
        <taxon>Tracheophyta</taxon>
        <taxon>Spermatophyta</taxon>
        <taxon>Magnoliopsida</taxon>
        <taxon>eudicotyledons</taxon>
        <taxon>Gunneridae</taxon>
        <taxon>Pentapetalae</taxon>
        <taxon>asterids</taxon>
        <taxon>campanulids</taxon>
        <taxon>Asterales</taxon>
        <taxon>Asteraceae</taxon>
        <taxon>Asteroideae</taxon>
        <taxon>Heliantheae alliance</taxon>
        <taxon>Millerieae</taxon>
        <taxon>Smallanthus</taxon>
    </lineage>
</organism>
<evidence type="ECO:0000313" key="1">
    <source>
        <dbReference type="EMBL" id="KAI3796452.1"/>
    </source>
</evidence>
<dbReference type="Proteomes" id="UP001056120">
    <property type="component" value="Linkage Group LG12"/>
</dbReference>
<comment type="caution">
    <text evidence="1">The sequence shown here is derived from an EMBL/GenBank/DDBJ whole genome shotgun (WGS) entry which is preliminary data.</text>
</comment>
<evidence type="ECO:0000313" key="2">
    <source>
        <dbReference type="Proteomes" id="UP001056120"/>
    </source>
</evidence>
<sequence>MPFRVGFALPERKIEAFMVEPFINHAKQQGIDFIEINPSFPLNGQGPFDCVIHKFYGFEWDLNLQKFSLEYPNVIIIDPPYSIQQVYNRITMLEPISSLNMPQLNIPKQLIVQDFESLKPIETTQDLGFPMMVKPLFADGSATAHNMSLVVYIANEYVKWVKRSSLPDVSNETMEKLALESGGVMSFSKISGAVINGDADDSDEMVKMPEPEFVDEVAKGLRLALGLSLFNFDMIKDDKSDGYLVVDINYFPGYEKLPSYESVMTDFFLNIKKSHGGVVIAKEQGPFDVSLPPIDADGVSQQPRESTFIMPVDTYAFGCNSCGMFKKKKSRKCHMNIDPHKFTSNGFLTASMSNAPTLPKPHTSNGVAIDKNSSCMTSNISLPSLHLPMGPETGALMLPIPKRWKMVLLYYSVAIRSNYALQSPDLLHSKPWIFLNLVAKPKRLIKLELEARKATPAPQVGPTLGSEGVNIMALCKDSTPRLLSWKFWYDGFFL</sequence>
<gene>
    <name evidence="1" type="ORF">L1987_39123</name>
</gene>
<reference evidence="1 2" key="2">
    <citation type="journal article" date="2022" name="Mol. Ecol. Resour.">
        <title>The genomes of chicory, endive, great burdock and yacon provide insights into Asteraceae paleo-polyploidization history and plant inulin production.</title>
        <authorList>
            <person name="Fan W."/>
            <person name="Wang S."/>
            <person name="Wang H."/>
            <person name="Wang A."/>
            <person name="Jiang F."/>
            <person name="Liu H."/>
            <person name="Zhao H."/>
            <person name="Xu D."/>
            <person name="Zhang Y."/>
        </authorList>
    </citation>
    <scope>NUCLEOTIDE SEQUENCE [LARGE SCALE GENOMIC DNA]</scope>
    <source>
        <strain evidence="2">cv. Yunnan</strain>
        <tissue evidence="1">Leaves</tissue>
    </source>
</reference>
<proteinExistence type="predicted"/>
<accession>A0ACB9HNN4</accession>
<reference evidence="2" key="1">
    <citation type="journal article" date="2022" name="Mol. Ecol. Resour.">
        <title>The genomes of chicory, endive, great burdock and yacon provide insights into Asteraceae palaeo-polyploidization history and plant inulin production.</title>
        <authorList>
            <person name="Fan W."/>
            <person name="Wang S."/>
            <person name="Wang H."/>
            <person name="Wang A."/>
            <person name="Jiang F."/>
            <person name="Liu H."/>
            <person name="Zhao H."/>
            <person name="Xu D."/>
            <person name="Zhang Y."/>
        </authorList>
    </citation>
    <scope>NUCLEOTIDE SEQUENCE [LARGE SCALE GENOMIC DNA]</scope>
    <source>
        <strain evidence="2">cv. Yunnan</strain>
    </source>
</reference>
<dbReference type="EMBL" id="CM042029">
    <property type="protein sequence ID" value="KAI3796452.1"/>
    <property type="molecule type" value="Genomic_DNA"/>
</dbReference>
<name>A0ACB9HNN4_9ASTR</name>